<comment type="cofactor">
    <cofactor evidence="1">
        <name>Mg(2+)</name>
        <dbReference type="ChEBI" id="CHEBI:18420"/>
    </cofactor>
</comment>
<evidence type="ECO:0000256" key="6">
    <source>
        <dbReference type="ARBA" id="ARBA00034247"/>
    </source>
</evidence>
<dbReference type="InterPro" id="IPR043128">
    <property type="entry name" value="Rev_trsase/Diguanyl_cyclase"/>
</dbReference>
<evidence type="ECO:0000256" key="2">
    <source>
        <dbReference type="ARBA" id="ARBA00010587"/>
    </source>
</evidence>
<dbReference type="EMBL" id="RXNU01000006">
    <property type="protein sequence ID" value="RTR38401.1"/>
    <property type="molecule type" value="Genomic_DNA"/>
</dbReference>
<dbReference type="InterPro" id="IPR012827">
    <property type="entry name" value="Hemerythrin_metal-bd"/>
</dbReference>
<dbReference type="SMART" id="SM00267">
    <property type="entry name" value="GGDEF"/>
    <property type="match status" value="1"/>
</dbReference>
<dbReference type="Proteomes" id="UP000267448">
    <property type="component" value="Unassembled WGS sequence"/>
</dbReference>
<organism evidence="8 9">
    <name type="scientific">Shewanella canadensis</name>
    <dbReference type="NCBI Taxonomy" id="271096"/>
    <lineage>
        <taxon>Bacteria</taxon>
        <taxon>Pseudomonadati</taxon>
        <taxon>Pseudomonadota</taxon>
        <taxon>Gammaproteobacteria</taxon>
        <taxon>Alteromonadales</taxon>
        <taxon>Shewanellaceae</taxon>
        <taxon>Shewanella</taxon>
    </lineage>
</organism>
<accession>A0A3S0IMC3</accession>
<dbReference type="SUPFAM" id="SSF55073">
    <property type="entry name" value="Nucleotide cyclase"/>
    <property type="match status" value="1"/>
</dbReference>
<evidence type="ECO:0000256" key="1">
    <source>
        <dbReference type="ARBA" id="ARBA00001946"/>
    </source>
</evidence>
<comment type="catalytic activity">
    <reaction evidence="6">
        <text>2 GTP = 3',3'-c-di-GMP + 2 diphosphate</text>
        <dbReference type="Rhea" id="RHEA:24898"/>
        <dbReference type="ChEBI" id="CHEBI:33019"/>
        <dbReference type="ChEBI" id="CHEBI:37565"/>
        <dbReference type="ChEBI" id="CHEBI:58805"/>
        <dbReference type="EC" id="2.7.7.65"/>
    </reaction>
</comment>
<dbReference type="PANTHER" id="PTHR45138">
    <property type="entry name" value="REGULATORY COMPONENTS OF SENSORY TRANSDUCTION SYSTEM"/>
    <property type="match status" value="1"/>
</dbReference>
<dbReference type="GO" id="GO:0046872">
    <property type="term" value="F:metal ion binding"/>
    <property type="evidence" value="ECO:0007669"/>
    <property type="project" value="UniProtKB-KW"/>
</dbReference>
<dbReference type="NCBIfam" id="NF033749">
    <property type="entry name" value="bact_hemeryth"/>
    <property type="match status" value="1"/>
</dbReference>
<dbReference type="RefSeq" id="WP_126520644.1">
    <property type="nucleotide sequence ID" value="NZ_RXNU01000006.1"/>
</dbReference>
<comment type="caution">
    <text evidence="8">The sequence shown here is derived from an EMBL/GenBank/DDBJ whole genome shotgun (WGS) entry which is preliminary data.</text>
</comment>
<dbReference type="Pfam" id="PF00990">
    <property type="entry name" value="GGDEF"/>
    <property type="match status" value="1"/>
</dbReference>
<evidence type="ECO:0000313" key="8">
    <source>
        <dbReference type="EMBL" id="RTR38401.1"/>
    </source>
</evidence>
<evidence type="ECO:0000313" key="9">
    <source>
        <dbReference type="Proteomes" id="UP000267448"/>
    </source>
</evidence>
<dbReference type="FunFam" id="3.30.70.270:FF:000001">
    <property type="entry name" value="Diguanylate cyclase domain protein"/>
    <property type="match status" value="1"/>
</dbReference>
<comment type="similarity">
    <text evidence="2">Belongs to the hemerythrin family.</text>
</comment>
<name>A0A3S0IMC3_9GAMM</name>
<dbReference type="InterPro" id="IPR035938">
    <property type="entry name" value="Hemerythrin-like_sf"/>
</dbReference>
<keyword evidence="9" id="KW-1185">Reference proteome</keyword>
<dbReference type="NCBIfam" id="TIGR00254">
    <property type="entry name" value="GGDEF"/>
    <property type="match status" value="1"/>
</dbReference>
<dbReference type="InterPro" id="IPR000160">
    <property type="entry name" value="GGDEF_dom"/>
</dbReference>
<reference evidence="8 9" key="1">
    <citation type="submission" date="2018-12" db="EMBL/GenBank/DDBJ databases">
        <authorList>
            <person name="Yu L."/>
        </authorList>
    </citation>
    <scope>NUCLEOTIDE SEQUENCE [LARGE SCALE GENOMIC DNA]</scope>
    <source>
        <strain evidence="8 9">HAW-EB2</strain>
    </source>
</reference>
<dbReference type="Gene3D" id="1.20.120.50">
    <property type="entry name" value="Hemerythrin-like"/>
    <property type="match status" value="1"/>
</dbReference>
<dbReference type="SUPFAM" id="SSF47188">
    <property type="entry name" value="Hemerythrin-like"/>
    <property type="match status" value="1"/>
</dbReference>
<gene>
    <name evidence="8" type="ORF">EKG38_12830</name>
</gene>
<sequence>MDSFQWDGHFVTGLDDVDRQHHQLVNLINRFGHLLASNNLKSSDINQVLSELWRYTRHHFQDEEALMQEKGVDERHVKLQKEAHNYFLSEMEAIQASTSVDSPDTLKYLLDFLTQWLAYHILGADQNMARQIVAIDSGLSSAQAFEREESQTDSATAPLLKALNGLFKQVSQRNKQLIEFNHSLEEKVQQRTQELIDANAHLEKLSVTDVLTGLPNRRFAMEKLTQLWQECEPGVQPLACMMLDADHFKIVNDTYGHDAGDKVLCELSRELQHAVRTDDIVCRLGGDEFIIICPATDLSGIRHIATQVHAKVAAMTVSFGSGSWQGSISVGVSSRTDQMQHYSELIKRADEAVYLAKQAGKNCVRCAQ</sequence>
<dbReference type="Gene3D" id="3.30.70.270">
    <property type="match status" value="1"/>
</dbReference>
<protein>
    <recommendedName>
        <fullName evidence="3">diguanylate cyclase</fullName>
        <ecNumber evidence="3">2.7.7.65</ecNumber>
    </recommendedName>
</protein>
<dbReference type="CDD" id="cd12107">
    <property type="entry name" value="Hemerythrin"/>
    <property type="match status" value="1"/>
</dbReference>
<keyword evidence="4" id="KW-0479">Metal-binding</keyword>
<dbReference type="PROSITE" id="PS50887">
    <property type="entry name" value="GGDEF"/>
    <property type="match status" value="1"/>
</dbReference>
<dbReference type="GO" id="GO:0052621">
    <property type="term" value="F:diguanylate cyclase activity"/>
    <property type="evidence" value="ECO:0007669"/>
    <property type="project" value="UniProtKB-EC"/>
</dbReference>
<proteinExistence type="inferred from homology"/>
<evidence type="ECO:0000256" key="4">
    <source>
        <dbReference type="ARBA" id="ARBA00022723"/>
    </source>
</evidence>
<dbReference type="InterPro" id="IPR050469">
    <property type="entry name" value="Diguanylate_Cyclase"/>
</dbReference>
<dbReference type="OrthoDB" id="9813903at2"/>
<evidence type="ECO:0000259" key="7">
    <source>
        <dbReference type="PROSITE" id="PS50887"/>
    </source>
</evidence>
<dbReference type="PANTHER" id="PTHR45138:SF9">
    <property type="entry name" value="DIGUANYLATE CYCLASE DGCM-RELATED"/>
    <property type="match status" value="1"/>
</dbReference>
<keyword evidence="5" id="KW-0408">Iron</keyword>
<dbReference type="AlphaFoldDB" id="A0A3S0IMC3"/>
<dbReference type="EC" id="2.7.7.65" evidence="3"/>
<dbReference type="InterPro" id="IPR029787">
    <property type="entry name" value="Nucleotide_cyclase"/>
</dbReference>
<evidence type="ECO:0000256" key="5">
    <source>
        <dbReference type="ARBA" id="ARBA00023004"/>
    </source>
</evidence>
<dbReference type="Pfam" id="PF01814">
    <property type="entry name" value="Hemerythrin"/>
    <property type="match status" value="1"/>
</dbReference>
<evidence type="ECO:0000256" key="3">
    <source>
        <dbReference type="ARBA" id="ARBA00012528"/>
    </source>
</evidence>
<feature type="domain" description="GGDEF" evidence="7">
    <location>
        <begin position="236"/>
        <end position="368"/>
    </location>
</feature>
<dbReference type="NCBIfam" id="TIGR02481">
    <property type="entry name" value="hemeryth_dom"/>
    <property type="match status" value="1"/>
</dbReference>
<dbReference type="InterPro" id="IPR012312">
    <property type="entry name" value="Hemerythrin-like"/>
</dbReference>
<dbReference type="CDD" id="cd01949">
    <property type="entry name" value="GGDEF"/>
    <property type="match status" value="1"/>
</dbReference>